<evidence type="ECO:0000313" key="18">
    <source>
        <dbReference type="EMBL" id="TCS67141.1"/>
    </source>
</evidence>
<dbReference type="Proteomes" id="UP000295696">
    <property type="component" value="Unassembled WGS sequence"/>
</dbReference>
<dbReference type="PANTHER" id="PTHR41523">
    <property type="entry name" value="TWO-COMPONENT SYSTEM SENSOR PROTEIN"/>
    <property type="match status" value="1"/>
</dbReference>
<dbReference type="EC" id="2.7.13.3" evidence="2"/>
<dbReference type="InterPro" id="IPR036890">
    <property type="entry name" value="HATPase_C_sf"/>
</dbReference>
<feature type="domain" description="PAC" evidence="17">
    <location>
        <begin position="333"/>
        <end position="385"/>
    </location>
</feature>
<keyword evidence="7" id="KW-0288">FMN</keyword>
<evidence type="ECO:0000256" key="11">
    <source>
        <dbReference type="ARBA" id="ARBA00022777"/>
    </source>
</evidence>
<evidence type="ECO:0000259" key="17">
    <source>
        <dbReference type="PROSITE" id="PS50113"/>
    </source>
</evidence>
<protein>
    <recommendedName>
        <fullName evidence="2">histidine kinase</fullName>
        <ecNumber evidence="2">2.7.13.3</ecNumber>
    </recommendedName>
</protein>
<evidence type="ECO:0000256" key="7">
    <source>
        <dbReference type="ARBA" id="ARBA00022643"/>
    </source>
</evidence>
<evidence type="ECO:0000256" key="12">
    <source>
        <dbReference type="ARBA" id="ARBA00022840"/>
    </source>
</evidence>
<gene>
    <name evidence="18" type="ORF">EDD52_101232</name>
</gene>
<evidence type="ECO:0000256" key="4">
    <source>
        <dbReference type="ARBA" id="ARBA00022553"/>
    </source>
</evidence>
<comment type="caution">
    <text evidence="18">The sequence shown here is derived from an EMBL/GenBank/DDBJ whole genome shotgun (WGS) entry which is preliminary data.</text>
</comment>
<dbReference type="InterPro" id="IPR001610">
    <property type="entry name" value="PAC"/>
</dbReference>
<evidence type="ECO:0000256" key="5">
    <source>
        <dbReference type="ARBA" id="ARBA00022606"/>
    </source>
</evidence>
<keyword evidence="3" id="KW-0600">Photoreceptor protein</keyword>
<dbReference type="AlphaFoldDB" id="A0A4R3JLM1"/>
<evidence type="ECO:0000256" key="15">
    <source>
        <dbReference type="ARBA" id="ARBA00023170"/>
    </source>
</evidence>
<keyword evidence="11" id="KW-0418">Kinase</keyword>
<dbReference type="SUPFAM" id="SSF55785">
    <property type="entry name" value="PYP-like sensor domain (PAS domain)"/>
    <property type="match status" value="4"/>
</dbReference>
<dbReference type="SMART" id="SM00911">
    <property type="entry name" value="HWE_HK"/>
    <property type="match status" value="1"/>
</dbReference>
<evidence type="ECO:0000256" key="1">
    <source>
        <dbReference type="ARBA" id="ARBA00000085"/>
    </source>
</evidence>
<organism evidence="18 19">
    <name type="scientific">Primorskyibacter sedentarius</name>
    <dbReference type="NCBI Taxonomy" id="745311"/>
    <lineage>
        <taxon>Bacteria</taxon>
        <taxon>Pseudomonadati</taxon>
        <taxon>Pseudomonadota</taxon>
        <taxon>Alphaproteobacteria</taxon>
        <taxon>Rhodobacterales</taxon>
        <taxon>Roseobacteraceae</taxon>
        <taxon>Primorskyibacter</taxon>
    </lineage>
</organism>
<keyword evidence="8" id="KW-0808">Transferase</keyword>
<evidence type="ECO:0000313" key="19">
    <source>
        <dbReference type="Proteomes" id="UP000295696"/>
    </source>
</evidence>
<evidence type="ECO:0000256" key="13">
    <source>
        <dbReference type="ARBA" id="ARBA00022991"/>
    </source>
</evidence>
<keyword evidence="9" id="KW-0677">Repeat</keyword>
<name>A0A4R3JLM1_9RHOB</name>
<evidence type="ECO:0000256" key="6">
    <source>
        <dbReference type="ARBA" id="ARBA00022630"/>
    </source>
</evidence>
<dbReference type="Gene3D" id="3.30.565.10">
    <property type="entry name" value="Histidine kinase-like ATPase, C-terminal domain"/>
    <property type="match status" value="1"/>
</dbReference>
<dbReference type="Pfam" id="PF07536">
    <property type="entry name" value="HWE_HK"/>
    <property type="match status" value="1"/>
</dbReference>
<dbReference type="GO" id="GO:0004673">
    <property type="term" value="F:protein histidine kinase activity"/>
    <property type="evidence" value="ECO:0007669"/>
    <property type="project" value="UniProtKB-EC"/>
</dbReference>
<dbReference type="InterPro" id="IPR000014">
    <property type="entry name" value="PAS"/>
</dbReference>
<dbReference type="FunFam" id="3.30.450.20:FF:000155">
    <property type="entry name" value="Sensor histidine kinase TodS"/>
    <property type="match status" value="1"/>
</dbReference>
<dbReference type="EMBL" id="SLZU01000001">
    <property type="protein sequence ID" value="TCS67141.1"/>
    <property type="molecule type" value="Genomic_DNA"/>
</dbReference>
<dbReference type="NCBIfam" id="TIGR00229">
    <property type="entry name" value="sensory_box"/>
    <property type="match status" value="2"/>
</dbReference>
<comment type="catalytic activity">
    <reaction evidence="1">
        <text>ATP + protein L-histidine = ADP + protein N-phospho-L-histidine.</text>
        <dbReference type="EC" id="2.7.13.3"/>
    </reaction>
</comment>
<dbReference type="PROSITE" id="PS50113">
    <property type="entry name" value="PAC"/>
    <property type="match status" value="2"/>
</dbReference>
<keyword evidence="13" id="KW-0157">Chromophore</keyword>
<evidence type="ECO:0000256" key="8">
    <source>
        <dbReference type="ARBA" id="ARBA00022679"/>
    </source>
</evidence>
<feature type="domain" description="PAS" evidence="16">
    <location>
        <begin position="139"/>
        <end position="191"/>
    </location>
</feature>
<keyword evidence="14" id="KW-0843">Virulence</keyword>
<reference evidence="18 19" key="1">
    <citation type="submission" date="2019-03" db="EMBL/GenBank/DDBJ databases">
        <title>Genomic Encyclopedia of Type Strains, Phase IV (KMG-IV): sequencing the most valuable type-strain genomes for metagenomic binning, comparative biology and taxonomic classification.</title>
        <authorList>
            <person name="Goeker M."/>
        </authorList>
    </citation>
    <scope>NUCLEOTIDE SEQUENCE [LARGE SCALE GENOMIC DNA]</scope>
    <source>
        <strain evidence="18 19">DSM 104836</strain>
    </source>
</reference>
<proteinExistence type="predicted"/>
<dbReference type="InterPro" id="IPR035965">
    <property type="entry name" value="PAS-like_dom_sf"/>
</dbReference>
<dbReference type="PANTHER" id="PTHR41523:SF8">
    <property type="entry name" value="ETHYLENE RESPONSE SENSOR PROTEIN"/>
    <property type="match status" value="1"/>
</dbReference>
<keyword evidence="10" id="KW-0547">Nucleotide-binding</keyword>
<dbReference type="GO" id="GO:0009881">
    <property type="term" value="F:photoreceptor activity"/>
    <property type="evidence" value="ECO:0007669"/>
    <property type="project" value="UniProtKB-KW"/>
</dbReference>
<evidence type="ECO:0000256" key="3">
    <source>
        <dbReference type="ARBA" id="ARBA00022543"/>
    </source>
</evidence>
<dbReference type="Pfam" id="PF08448">
    <property type="entry name" value="PAS_4"/>
    <property type="match status" value="2"/>
</dbReference>
<dbReference type="RefSeq" id="WP_165907432.1">
    <property type="nucleotide sequence ID" value="NZ_SLZU01000001.1"/>
</dbReference>
<feature type="domain" description="PAS" evidence="16">
    <location>
        <begin position="257"/>
        <end position="331"/>
    </location>
</feature>
<keyword evidence="5" id="KW-0716">Sensory transduction</keyword>
<evidence type="ECO:0000256" key="9">
    <source>
        <dbReference type="ARBA" id="ARBA00022737"/>
    </source>
</evidence>
<dbReference type="Gene3D" id="3.30.450.20">
    <property type="entry name" value="PAS domain"/>
    <property type="match status" value="4"/>
</dbReference>
<dbReference type="SMART" id="SM00091">
    <property type="entry name" value="PAS"/>
    <property type="match status" value="4"/>
</dbReference>
<dbReference type="InterPro" id="IPR011102">
    <property type="entry name" value="Sig_transdc_His_kinase_HWE"/>
</dbReference>
<dbReference type="Pfam" id="PF13426">
    <property type="entry name" value="PAS_9"/>
    <property type="match status" value="1"/>
</dbReference>
<accession>A0A4R3JLM1</accession>
<keyword evidence="4" id="KW-0597">Phosphoprotein</keyword>
<evidence type="ECO:0000256" key="14">
    <source>
        <dbReference type="ARBA" id="ARBA00023026"/>
    </source>
</evidence>
<keyword evidence="19" id="KW-1185">Reference proteome</keyword>
<feature type="domain" description="PAC" evidence="17">
    <location>
        <begin position="211"/>
        <end position="263"/>
    </location>
</feature>
<keyword evidence="12" id="KW-0067">ATP-binding</keyword>
<keyword evidence="15" id="KW-0675">Receptor</keyword>
<evidence type="ECO:0000256" key="10">
    <source>
        <dbReference type="ARBA" id="ARBA00022741"/>
    </source>
</evidence>
<evidence type="ECO:0000259" key="16">
    <source>
        <dbReference type="PROSITE" id="PS50112"/>
    </source>
</evidence>
<dbReference type="CDD" id="cd00130">
    <property type="entry name" value="PAS"/>
    <property type="match status" value="2"/>
</dbReference>
<sequence>MSDLLVLQSVLDAMSDASAMIGQDGTILCVNRKWRQFSGENEGDLVSHYVGTNYIGVCQSSSGEGAELARHIAAGIEGVLREAKVFGAEYPCHSNTERRWFEVHANPFDLAGERYALIAHRNVTSRVLAQDEALHAEQNAQNLAAIVATMPDAVLAFDLEGRINSWNAAAQKLYGYRRDEVIGQSMEILYPPGWPRGIKDYIADIVVNDLRHFDVVRMTRSGQLRTIAITAAPIRDPSGEVIGISNVHRDVTEEREAQQRLRSVLDNLFSFVGVLGLDGTLVEANKAPLEAAGLLPKDVIGKKFWDCYWWSFSPDTQEQLRQSCEKARNGEVVRYDVEVRVANDQLIWIDFQIAPLRNSKSEIVNLIPSGIDISERKAMHKALEASHHTFQTLVARSPFGIYTVDSDLRLAHVSDGAQPVFANVRPLIGRDFAEALRTIWPEPFATEAINRFHHTLETGEKYHAPSTIERRNDKDAVEAYDWMIERIDMPDGRPGVVCNFYDLSERQRYEEHIRLLMREVNHRSKNLLTVVMSMARQTARTASPAEFVERFSQRLYGLAASQDLIVRGNWGGVSVADLVKSQLIHLAEEIQDHRVQMEGPEMILSPSAAEGIGVALHELSTNALKYGSLSGAEGTVAITWNIDGDDNSFRIGWVEQGGPLVTVPDRTGFGRTVIEKMAASAVGGRVELDYAPTGLQWTLIAPMTEVEMTETG</sequence>
<dbReference type="SMART" id="SM00086">
    <property type="entry name" value="PAC"/>
    <property type="match status" value="2"/>
</dbReference>
<dbReference type="InterPro" id="IPR013656">
    <property type="entry name" value="PAS_4"/>
</dbReference>
<dbReference type="GO" id="GO:0005524">
    <property type="term" value="F:ATP binding"/>
    <property type="evidence" value="ECO:0007669"/>
    <property type="project" value="UniProtKB-KW"/>
</dbReference>
<dbReference type="PROSITE" id="PS50112">
    <property type="entry name" value="PAS"/>
    <property type="match status" value="2"/>
</dbReference>
<evidence type="ECO:0000256" key="2">
    <source>
        <dbReference type="ARBA" id="ARBA00012438"/>
    </source>
</evidence>
<dbReference type="InterPro" id="IPR000700">
    <property type="entry name" value="PAS-assoc_C"/>
</dbReference>
<keyword evidence="6" id="KW-0285">Flavoprotein</keyword>